<dbReference type="SMART" id="SM00554">
    <property type="entry name" value="FAS1"/>
    <property type="match status" value="1"/>
</dbReference>
<dbReference type="AlphaFoldDB" id="A0A2T4BJD1"/>
<feature type="signal peptide" evidence="1">
    <location>
        <begin position="1"/>
        <end position="20"/>
    </location>
</feature>
<dbReference type="InterPro" id="IPR036378">
    <property type="entry name" value="FAS1_dom_sf"/>
</dbReference>
<dbReference type="GO" id="GO:0000329">
    <property type="term" value="C:fungal-type vacuole membrane"/>
    <property type="evidence" value="ECO:0007669"/>
    <property type="project" value="TreeGrafter"/>
</dbReference>
<accession>A0A2T4BJD1</accession>
<dbReference type="OrthoDB" id="286301at2759"/>
<organism evidence="3 4">
    <name type="scientific">Trichoderma citrinoviride</name>
    <dbReference type="NCBI Taxonomy" id="58853"/>
    <lineage>
        <taxon>Eukaryota</taxon>
        <taxon>Fungi</taxon>
        <taxon>Dikarya</taxon>
        <taxon>Ascomycota</taxon>
        <taxon>Pezizomycotina</taxon>
        <taxon>Sordariomycetes</taxon>
        <taxon>Hypocreomycetidae</taxon>
        <taxon>Hypocreales</taxon>
        <taxon>Hypocreaceae</taxon>
        <taxon>Trichoderma</taxon>
    </lineage>
</organism>
<reference evidence="4" key="1">
    <citation type="submission" date="2016-07" db="EMBL/GenBank/DDBJ databases">
        <title>Multiple horizontal gene transfer events from other fungi enriched the ability of initially mycotrophic Trichoderma (Ascomycota) to feed on dead plant biomass.</title>
        <authorList>
            <consortium name="DOE Joint Genome Institute"/>
            <person name="Atanasova L."/>
            <person name="Chenthamara K."/>
            <person name="Zhang J."/>
            <person name="Grujic M."/>
            <person name="Henrissat B."/>
            <person name="Kuo A."/>
            <person name="Aerts A."/>
            <person name="Salamov A."/>
            <person name="Lipzen A."/>
            <person name="Labutti K."/>
            <person name="Barry K."/>
            <person name="Miao Y."/>
            <person name="Rahimi M.J."/>
            <person name="Shen Q."/>
            <person name="Grigoriev I.V."/>
            <person name="Kubicek C.P."/>
            <person name="Druzhinina I.S."/>
        </authorList>
    </citation>
    <scope>NUCLEOTIDE SEQUENCE [LARGE SCALE GENOMIC DNA]</scope>
    <source>
        <strain evidence="4">TUCIM 6016</strain>
    </source>
</reference>
<dbReference type="GeneID" id="36602001"/>
<evidence type="ECO:0000259" key="2">
    <source>
        <dbReference type="PROSITE" id="PS50213"/>
    </source>
</evidence>
<dbReference type="InterPro" id="IPR000782">
    <property type="entry name" value="FAS1_domain"/>
</dbReference>
<protein>
    <submittedName>
        <fullName evidence="3">FAS1 domain-containing protein</fullName>
    </submittedName>
</protein>
<proteinExistence type="predicted"/>
<dbReference type="GO" id="GO:0016236">
    <property type="term" value="P:macroautophagy"/>
    <property type="evidence" value="ECO:0007669"/>
    <property type="project" value="TreeGrafter"/>
</dbReference>
<dbReference type="EMBL" id="KZ680208">
    <property type="protein sequence ID" value="PTB69398.1"/>
    <property type="molecule type" value="Genomic_DNA"/>
</dbReference>
<evidence type="ECO:0000256" key="1">
    <source>
        <dbReference type="SAM" id="SignalP"/>
    </source>
</evidence>
<keyword evidence="1" id="KW-0732">Signal</keyword>
<dbReference type="Gene3D" id="2.30.180.10">
    <property type="entry name" value="FAS1 domain"/>
    <property type="match status" value="2"/>
</dbReference>
<evidence type="ECO:0000313" key="4">
    <source>
        <dbReference type="Proteomes" id="UP000241546"/>
    </source>
</evidence>
<keyword evidence="4" id="KW-1185">Reference proteome</keyword>
<gene>
    <name evidence="3" type="ORF">BBK36DRAFT_1155973</name>
</gene>
<dbReference type="InterPro" id="IPR050904">
    <property type="entry name" value="Adhesion/Biosynth-related"/>
</dbReference>
<dbReference type="SUPFAM" id="SSF82153">
    <property type="entry name" value="FAS1 domain"/>
    <property type="match status" value="2"/>
</dbReference>
<dbReference type="PROSITE" id="PS50213">
    <property type="entry name" value="FAS1"/>
    <property type="match status" value="1"/>
</dbReference>
<feature type="chain" id="PRO_5015778226" evidence="1">
    <location>
        <begin position="21"/>
        <end position="354"/>
    </location>
</feature>
<dbReference type="Pfam" id="PF02469">
    <property type="entry name" value="Fasciclin"/>
    <property type="match status" value="1"/>
</dbReference>
<name>A0A2T4BJD1_9HYPO</name>
<dbReference type="PANTHER" id="PTHR10900">
    <property type="entry name" value="PERIOSTIN-RELATED"/>
    <property type="match status" value="1"/>
</dbReference>
<dbReference type="PANTHER" id="PTHR10900:SF77">
    <property type="entry name" value="FI19380P1"/>
    <property type="match status" value="1"/>
</dbReference>
<evidence type="ECO:0000313" key="3">
    <source>
        <dbReference type="EMBL" id="PTB69398.1"/>
    </source>
</evidence>
<feature type="domain" description="FAS1" evidence="2">
    <location>
        <begin position="189"/>
        <end position="315"/>
    </location>
</feature>
<dbReference type="RefSeq" id="XP_024752718.1">
    <property type="nucleotide sequence ID" value="XM_024893883.1"/>
</dbReference>
<sequence>MRKQYIFFDFCLIAASVVLSQSPSQSLLSVLQANGFTEFAQRLQASEPVNLRPGIVVYAPSNNAFDTVSSSGNFTVARRADDDAIQSRIHANYNFGEVTYPTHVSSGNNSLFSVVGKRETDLGAVYETLYHDSSVRLGSGHNQTLVQRNVPSASLPFVFTGLGKYVRVTGDDITFDHGVVRPIDGLLTLPRNLSATLQSLGESKFGAALQKADLVSALQNTASITVLAPSDSVFNLASTLTQAQLAQVIKEHVIVSSGLPVYSPWLENGQVFRTLGGTNITVVVKDNVAYLNGARILGGDSVIENGVVHTIDKLLSRTIPTIPTGSAMTTKLLPWEILISSVMGTFVAVGSFLI</sequence>
<dbReference type="Proteomes" id="UP000241546">
    <property type="component" value="Unassembled WGS sequence"/>
</dbReference>